<sequence length="21" mass="2370">DPNSLNSSDKQTRINGVYYTP</sequence>
<evidence type="ECO:0000256" key="1">
    <source>
        <dbReference type="SAM" id="MobiDB-lite"/>
    </source>
</evidence>
<proteinExistence type="predicted"/>
<protein>
    <submittedName>
        <fullName evidence="2">Uncharacterized protein</fullName>
    </submittedName>
</protein>
<evidence type="ECO:0000313" key="2">
    <source>
        <dbReference type="EnsemblMetazoa" id="Aqu2.1.30040_001"/>
    </source>
</evidence>
<dbReference type="EnsemblMetazoa" id="Aqu2.1.30040_001">
    <property type="protein sequence ID" value="Aqu2.1.30040_001"/>
    <property type="gene ID" value="Aqu2.1.30040"/>
</dbReference>
<accession>A0A1X7UPX3</accession>
<reference evidence="2" key="1">
    <citation type="submission" date="2017-05" db="UniProtKB">
        <authorList>
            <consortium name="EnsemblMetazoa"/>
        </authorList>
    </citation>
    <scope>IDENTIFICATION</scope>
</reference>
<dbReference type="AlphaFoldDB" id="A0A1X7UPX3"/>
<organism evidence="2">
    <name type="scientific">Amphimedon queenslandica</name>
    <name type="common">Sponge</name>
    <dbReference type="NCBI Taxonomy" id="400682"/>
    <lineage>
        <taxon>Eukaryota</taxon>
        <taxon>Metazoa</taxon>
        <taxon>Porifera</taxon>
        <taxon>Demospongiae</taxon>
        <taxon>Heteroscleromorpha</taxon>
        <taxon>Haplosclerida</taxon>
        <taxon>Niphatidae</taxon>
        <taxon>Amphimedon</taxon>
    </lineage>
</organism>
<feature type="region of interest" description="Disordered" evidence="1">
    <location>
        <begin position="1"/>
        <end position="21"/>
    </location>
</feature>
<dbReference type="InParanoid" id="A0A1X7UPX3"/>
<name>A0A1X7UPX3_AMPQE</name>